<feature type="transmembrane region" description="Helical" evidence="2">
    <location>
        <begin position="6"/>
        <end position="24"/>
    </location>
</feature>
<dbReference type="Pfam" id="PF10066">
    <property type="entry name" value="DUF2304"/>
    <property type="match status" value="1"/>
</dbReference>
<proteinExistence type="predicted"/>
<dbReference type="KEGG" id="agh:M3I41_02630"/>
<name>A0A9E7D5I7_9ACTO</name>
<dbReference type="EMBL" id="CP097095">
    <property type="protein sequence ID" value="UQF80192.1"/>
    <property type="molecule type" value="Genomic_DNA"/>
</dbReference>
<keyword evidence="2" id="KW-0472">Membrane</keyword>
<organism evidence="3 4">
    <name type="scientific">Actinomyces graevenitzii</name>
    <dbReference type="NCBI Taxonomy" id="55565"/>
    <lineage>
        <taxon>Bacteria</taxon>
        <taxon>Bacillati</taxon>
        <taxon>Actinomycetota</taxon>
        <taxon>Actinomycetes</taxon>
        <taxon>Actinomycetales</taxon>
        <taxon>Actinomycetaceae</taxon>
        <taxon>Actinomyces</taxon>
    </lineage>
</organism>
<evidence type="ECO:0000256" key="1">
    <source>
        <dbReference type="SAM" id="Coils"/>
    </source>
</evidence>
<feature type="transmembrane region" description="Helical" evidence="2">
    <location>
        <begin position="36"/>
        <end position="54"/>
    </location>
</feature>
<gene>
    <name evidence="3" type="ORF">M3I41_02630</name>
</gene>
<feature type="coiled-coil region" evidence="1">
    <location>
        <begin position="89"/>
        <end position="119"/>
    </location>
</feature>
<sequence length="126" mass="14405">MHQSSYWLGVVFGVIVFVTVFIRLRNYGMKERYSTWWIVIAVGSVLFSVFPNLLNGLSRALGVLSSMNLAFFGAGVVLLLLSLRLSVDLSHDDEERRRLAEEIALLRQEVEQLKQERDQRPPKPLS</sequence>
<keyword evidence="2" id="KW-0812">Transmembrane</keyword>
<dbReference type="InterPro" id="IPR019277">
    <property type="entry name" value="DUF2304"/>
</dbReference>
<dbReference type="Proteomes" id="UP000830236">
    <property type="component" value="Chromosome"/>
</dbReference>
<feature type="transmembrane region" description="Helical" evidence="2">
    <location>
        <begin position="60"/>
        <end position="81"/>
    </location>
</feature>
<keyword evidence="2" id="KW-1133">Transmembrane helix</keyword>
<reference evidence="3" key="1">
    <citation type="submission" date="2022-05" db="EMBL/GenBank/DDBJ databases">
        <title>Using nanopore sequencing to obtain complete genomes from saliva samples.</title>
        <authorList>
            <person name="Baker J.L."/>
        </authorList>
    </citation>
    <scope>NUCLEOTIDE SEQUENCE</scope>
    <source>
        <strain evidence="3">JCVI-JB-Ag32</strain>
    </source>
</reference>
<evidence type="ECO:0000313" key="3">
    <source>
        <dbReference type="EMBL" id="UQF80192.1"/>
    </source>
</evidence>
<protein>
    <submittedName>
        <fullName evidence="3">DUF2304 domain-containing protein</fullName>
    </submittedName>
</protein>
<evidence type="ECO:0000256" key="2">
    <source>
        <dbReference type="SAM" id="Phobius"/>
    </source>
</evidence>
<accession>A0A9E7D5I7</accession>
<evidence type="ECO:0000313" key="4">
    <source>
        <dbReference type="Proteomes" id="UP000830236"/>
    </source>
</evidence>
<dbReference type="AlphaFoldDB" id="A0A9E7D5I7"/>
<keyword evidence="1" id="KW-0175">Coiled coil</keyword>